<proteinExistence type="predicted"/>
<keyword evidence="4" id="KW-1185">Reference proteome</keyword>
<dbReference type="Gene3D" id="3.40.50.150">
    <property type="entry name" value="Vaccinia Virus protein VP39"/>
    <property type="match status" value="1"/>
</dbReference>
<dbReference type="InterPro" id="IPR042086">
    <property type="entry name" value="MeTrfase_capping"/>
</dbReference>
<dbReference type="InterPro" id="IPR029063">
    <property type="entry name" value="SAM-dependent_MTases_sf"/>
</dbReference>
<name>T0Q0J2_SAPDV</name>
<sequence>MAAGTPETTSVHANTSIMQGGGAYNETAVVQMTLVDYTKTLLHTQLDRYITTLPSTLHALTVRIADLGASEGRNSVALLSTVLGYLESRLPSSMEREYFVMHEDQPDNDFASLLSTLRAPTSYVQSTPNVYTSVIAKSFYERLLPSSSVDIVVSYISLHWMSAIPMPLPGNYMTLNAPTRAALPDVCAAWAAASHRDWVHFLRLRATELVDNGAMCLTMAGFADHAVQVAWADVVPKALVECVRLGCLSQASMDKMTLGAYLRTCNEVRAGVAEVPDWELHECQMIDMPILVPTAKAGAAFMVATTTPSIVSVMTPDERNNSVFHATLAAQLEKQFERNVTMDGVTKPLYALLEMRYLYCALTRKPRTASMKA</sequence>
<evidence type="ECO:0000313" key="3">
    <source>
        <dbReference type="EMBL" id="EQC26875.1"/>
    </source>
</evidence>
<keyword evidence="1" id="KW-0479">Metal-binding</keyword>
<dbReference type="InterPro" id="IPR005299">
    <property type="entry name" value="MeTrfase_7"/>
</dbReference>
<evidence type="ECO:0000256" key="1">
    <source>
        <dbReference type="ARBA" id="ARBA00022723"/>
    </source>
</evidence>
<dbReference type="Proteomes" id="UP000030762">
    <property type="component" value="Unassembled WGS sequence"/>
</dbReference>
<dbReference type="GO" id="GO:0008168">
    <property type="term" value="F:methyltransferase activity"/>
    <property type="evidence" value="ECO:0007669"/>
    <property type="project" value="InterPro"/>
</dbReference>
<dbReference type="AlphaFoldDB" id="T0Q0J2"/>
<dbReference type="EMBL" id="JH767219">
    <property type="protein sequence ID" value="EQC26875.1"/>
    <property type="molecule type" value="Genomic_DNA"/>
</dbReference>
<reference evidence="3 4" key="1">
    <citation type="submission" date="2012-04" db="EMBL/GenBank/DDBJ databases">
        <title>The Genome Sequence of Saprolegnia declina VS20.</title>
        <authorList>
            <consortium name="The Broad Institute Genome Sequencing Platform"/>
            <person name="Russ C."/>
            <person name="Nusbaum C."/>
            <person name="Tyler B."/>
            <person name="van West P."/>
            <person name="Dieguez-Uribeondo J."/>
            <person name="de Bruijn I."/>
            <person name="Tripathy S."/>
            <person name="Jiang R."/>
            <person name="Young S.K."/>
            <person name="Zeng Q."/>
            <person name="Gargeya S."/>
            <person name="Fitzgerald M."/>
            <person name="Haas B."/>
            <person name="Abouelleil A."/>
            <person name="Alvarado L."/>
            <person name="Arachchi H.M."/>
            <person name="Berlin A."/>
            <person name="Chapman S.B."/>
            <person name="Goldberg J."/>
            <person name="Griggs A."/>
            <person name="Gujja S."/>
            <person name="Hansen M."/>
            <person name="Howarth C."/>
            <person name="Imamovic A."/>
            <person name="Larimer J."/>
            <person name="McCowen C."/>
            <person name="Montmayeur A."/>
            <person name="Murphy C."/>
            <person name="Neiman D."/>
            <person name="Pearson M."/>
            <person name="Priest M."/>
            <person name="Roberts A."/>
            <person name="Saif S."/>
            <person name="Shea T."/>
            <person name="Sisk P."/>
            <person name="Sykes S."/>
            <person name="Wortman J."/>
            <person name="Nusbaum C."/>
            <person name="Birren B."/>
        </authorList>
    </citation>
    <scope>NUCLEOTIDE SEQUENCE [LARGE SCALE GENOMIC DNA]</scope>
    <source>
        <strain evidence="3 4">VS20</strain>
    </source>
</reference>
<dbReference type="GO" id="GO:0046872">
    <property type="term" value="F:metal ion binding"/>
    <property type="evidence" value="ECO:0007669"/>
    <property type="project" value="UniProtKB-KW"/>
</dbReference>
<gene>
    <name evidence="3" type="ORF">SDRG_15298</name>
</gene>
<keyword evidence="2" id="KW-0460">Magnesium</keyword>
<evidence type="ECO:0000313" key="4">
    <source>
        <dbReference type="Proteomes" id="UP000030762"/>
    </source>
</evidence>
<dbReference type="OrthoDB" id="68782at2759"/>
<dbReference type="VEuPathDB" id="FungiDB:SDRG_15298"/>
<protein>
    <submittedName>
        <fullName evidence="3">Uncharacterized protein</fullName>
    </submittedName>
</protein>
<evidence type="ECO:0000256" key="2">
    <source>
        <dbReference type="ARBA" id="ARBA00022842"/>
    </source>
</evidence>
<dbReference type="Pfam" id="PF03492">
    <property type="entry name" value="Methyltransf_7"/>
    <property type="match status" value="1"/>
</dbReference>
<organism evidence="3 4">
    <name type="scientific">Saprolegnia diclina (strain VS20)</name>
    <dbReference type="NCBI Taxonomy" id="1156394"/>
    <lineage>
        <taxon>Eukaryota</taxon>
        <taxon>Sar</taxon>
        <taxon>Stramenopiles</taxon>
        <taxon>Oomycota</taxon>
        <taxon>Saprolegniomycetes</taxon>
        <taxon>Saprolegniales</taxon>
        <taxon>Saprolegniaceae</taxon>
        <taxon>Saprolegnia</taxon>
    </lineage>
</organism>
<dbReference type="eggNOG" id="ENOG502SBFS">
    <property type="taxonomic scope" value="Eukaryota"/>
</dbReference>
<dbReference type="Gene3D" id="1.10.1200.270">
    <property type="entry name" value="Methyltransferase, alpha-helical capping domain"/>
    <property type="match status" value="1"/>
</dbReference>
<dbReference type="PANTHER" id="PTHR31009">
    <property type="entry name" value="S-ADENOSYL-L-METHIONINE:CARBOXYL METHYLTRANSFERASE FAMILY PROTEIN"/>
    <property type="match status" value="1"/>
</dbReference>
<dbReference type="RefSeq" id="XP_008619688.1">
    <property type="nucleotide sequence ID" value="XM_008621466.1"/>
</dbReference>
<dbReference type="InParanoid" id="T0Q0J2"/>
<dbReference type="OMA" id="SWAIQWL"/>
<dbReference type="SUPFAM" id="SSF53335">
    <property type="entry name" value="S-adenosyl-L-methionine-dependent methyltransferases"/>
    <property type="match status" value="1"/>
</dbReference>
<dbReference type="GeneID" id="19956025"/>
<accession>T0Q0J2</accession>